<evidence type="ECO:0000259" key="7">
    <source>
        <dbReference type="PROSITE" id="PS51900"/>
    </source>
</evidence>
<dbReference type="InterPro" id="IPR044068">
    <property type="entry name" value="CB"/>
</dbReference>
<dbReference type="InterPro" id="IPR002104">
    <property type="entry name" value="Integrase_catalytic"/>
</dbReference>
<dbReference type="CDD" id="cd01189">
    <property type="entry name" value="INT_ICEBs1_C_like"/>
    <property type="match status" value="1"/>
</dbReference>
<evidence type="ECO:0000259" key="6">
    <source>
        <dbReference type="PROSITE" id="PS51898"/>
    </source>
</evidence>
<feature type="domain" description="Core-binding (CB)" evidence="7">
    <location>
        <begin position="57"/>
        <end position="141"/>
    </location>
</feature>
<evidence type="ECO:0000256" key="1">
    <source>
        <dbReference type="ARBA" id="ARBA00008857"/>
    </source>
</evidence>
<dbReference type="SUPFAM" id="SSF56349">
    <property type="entry name" value="DNA breaking-rejoining enzymes"/>
    <property type="match status" value="1"/>
</dbReference>
<dbReference type="Proteomes" id="UP000831787">
    <property type="component" value="Chromosome"/>
</dbReference>
<dbReference type="Pfam" id="PF14659">
    <property type="entry name" value="Phage_int_SAM_3"/>
    <property type="match status" value="1"/>
</dbReference>
<dbReference type="PROSITE" id="PS51898">
    <property type="entry name" value="TYR_RECOMBINASE"/>
    <property type="match status" value="1"/>
</dbReference>
<dbReference type="InterPro" id="IPR010998">
    <property type="entry name" value="Integrase_recombinase_N"/>
</dbReference>
<name>A0ABY4EG01_9BACI</name>
<dbReference type="PANTHER" id="PTHR30349">
    <property type="entry name" value="PHAGE INTEGRASE-RELATED"/>
    <property type="match status" value="1"/>
</dbReference>
<keyword evidence="9" id="KW-1185">Reference proteome</keyword>
<dbReference type="Gene3D" id="1.10.443.10">
    <property type="entry name" value="Intergrase catalytic core"/>
    <property type="match status" value="1"/>
</dbReference>
<accession>A0ABY4EG01</accession>
<dbReference type="EMBL" id="CP095073">
    <property type="protein sequence ID" value="UOQ43403.1"/>
    <property type="molecule type" value="Genomic_DNA"/>
</dbReference>
<keyword evidence="4" id="KW-0233">DNA recombination</keyword>
<dbReference type="PANTHER" id="PTHR30349:SF41">
    <property type="entry name" value="INTEGRASE_RECOMBINASE PROTEIN MJ0367-RELATED"/>
    <property type="match status" value="1"/>
</dbReference>
<proteinExistence type="inferred from homology"/>
<feature type="domain" description="Tyr recombinase" evidence="6">
    <location>
        <begin position="163"/>
        <end position="368"/>
    </location>
</feature>
<gene>
    <name evidence="8" type="ORF">MUN89_15955</name>
</gene>
<evidence type="ECO:0000256" key="2">
    <source>
        <dbReference type="ARBA" id="ARBA00022908"/>
    </source>
</evidence>
<evidence type="ECO:0000256" key="4">
    <source>
        <dbReference type="ARBA" id="ARBA00023172"/>
    </source>
</evidence>
<dbReference type="Pfam" id="PF00589">
    <property type="entry name" value="Phage_integrase"/>
    <property type="match status" value="1"/>
</dbReference>
<sequence>MELGYDGKGRRKRKRKTIKVDESLLKTKRKLQNHLEEELVKFKMEVEAGQYVTPGKIIFKDFIKDWEEKYARKNLAEQTLDVYKGHLKNHILPYFSDYHLDRIKPIHVLNFIHELENKTTLSPGSIQYVYRVVRNVLQRASDWELILKNPVSSVQRPKDSKKRKVNVYEPHEVQQLFEIAKTQPPHWRLFLSLALACAMRRGELLGLEWKHINFEDQTLEIEQVVSRGIKGRPVIKEPKSNTSNRIISLPSSVVIELKDYYLLWKKEKLKAGDLWEEKNHEFVFCNENGRHFYPTTPTTWWRRFIEKADVRFIRLHDLRHTSATTLINQGIHAKIISERLGHSDIRITMNTYGHALRSADQEAASKMDEVFYSRKESKN</sequence>
<organism evidence="8 9">
    <name type="scientific">Halobacillus salinarum</name>
    <dbReference type="NCBI Taxonomy" id="2932257"/>
    <lineage>
        <taxon>Bacteria</taxon>
        <taxon>Bacillati</taxon>
        <taxon>Bacillota</taxon>
        <taxon>Bacilli</taxon>
        <taxon>Bacillales</taxon>
        <taxon>Bacillaceae</taxon>
        <taxon>Halobacillus</taxon>
    </lineage>
</organism>
<dbReference type="Gene3D" id="1.10.150.130">
    <property type="match status" value="1"/>
</dbReference>
<dbReference type="InterPro" id="IPR013762">
    <property type="entry name" value="Integrase-like_cat_sf"/>
</dbReference>
<keyword evidence="3 5" id="KW-0238">DNA-binding</keyword>
<dbReference type="InterPro" id="IPR004107">
    <property type="entry name" value="Integrase_SAM-like_N"/>
</dbReference>
<evidence type="ECO:0000256" key="3">
    <source>
        <dbReference type="ARBA" id="ARBA00023125"/>
    </source>
</evidence>
<comment type="similarity">
    <text evidence="1">Belongs to the 'phage' integrase family.</text>
</comment>
<evidence type="ECO:0000256" key="5">
    <source>
        <dbReference type="PROSITE-ProRule" id="PRU01248"/>
    </source>
</evidence>
<evidence type="ECO:0000313" key="8">
    <source>
        <dbReference type="EMBL" id="UOQ43403.1"/>
    </source>
</evidence>
<protein>
    <submittedName>
        <fullName evidence="8">Site-specific integrase</fullName>
    </submittedName>
</protein>
<dbReference type="RefSeq" id="WP_244708762.1">
    <property type="nucleotide sequence ID" value="NZ_CP095073.1"/>
</dbReference>
<dbReference type="InterPro" id="IPR050090">
    <property type="entry name" value="Tyrosine_recombinase_XerCD"/>
</dbReference>
<dbReference type="InterPro" id="IPR011010">
    <property type="entry name" value="DNA_brk_join_enz"/>
</dbReference>
<dbReference type="PROSITE" id="PS51900">
    <property type="entry name" value="CB"/>
    <property type="match status" value="1"/>
</dbReference>
<keyword evidence="2" id="KW-0229">DNA integration</keyword>
<reference evidence="8 9" key="1">
    <citation type="submission" date="2022-04" db="EMBL/GenBank/DDBJ databases">
        <title>Halobacillus sp. isolated from saltern.</title>
        <authorList>
            <person name="Won M."/>
            <person name="Lee C.-M."/>
            <person name="Woen H.-Y."/>
            <person name="Kwon S.-W."/>
        </authorList>
    </citation>
    <scope>NUCLEOTIDE SEQUENCE [LARGE SCALE GENOMIC DNA]</scope>
    <source>
        <strain evidence="8 9">SSBR10-3</strain>
    </source>
</reference>
<evidence type="ECO:0000313" key="9">
    <source>
        <dbReference type="Proteomes" id="UP000831787"/>
    </source>
</evidence>